<dbReference type="Gene3D" id="3.40.50.620">
    <property type="entry name" value="HUPs"/>
    <property type="match status" value="1"/>
</dbReference>
<dbReference type="GO" id="GO:0017178">
    <property type="term" value="F:diphthine-ammonia ligase activity"/>
    <property type="evidence" value="ECO:0007669"/>
    <property type="project" value="TreeGrafter"/>
</dbReference>
<dbReference type="NCBIfam" id="TIGR00290">
    <property type="entry name" value="MJ0570_dom"/>
    <property type="match status" value="1"/>
</dbReference>
<proteinExistence type="predicted"/>
<dbReference type="Proteomes" id="UP000246004">
    <property type="component" value="Unassembled WGS sequence"/>
</dbReference>
<dbReference type="CDD" id="cd01994">
    <property type="entry name" value="AANH_PF0828-like"/>
    <property type="match status" value="1"/>
</dbReference>
<accession>A0A2A2HCF5</accession>
<dbReference type="InterPro" id="IPR005237">
    <property type="entry name" value="MJ0570"/>
</dbReference>
<feature type="domain" description="Diphthamide synthase" evidence="1">
    <location>
        <begin position="1"/>
        <end position="222"/>
    </location>
</feature>
<dbReference type="OrthoDB" id="372052at2157"/>
<name>A0A2A2HCF5_9EURY</name>
<gene>
    <name evidence="2" type="ORF">ASJ82_07410</name>
    <name evidence="3" type="ORF">MSCUN_04140</name>
</gene>
<keyword evidence="3" id="KW-0067">ATP-binding</keyword>
<dbReference type="InterPro" id="IPR030662">
    <property type="entry name" value="DPH6/MJ0570"/>
</dbReference>
<dbReference type="RefSeq" id="WP_095609108.1">
    <property type="nucleotide sequence ID" value="NZ_LMVN01000024.1"/>
</dbReference>
<comment type="caution">
    <text evidence="2">The sequence shown here is derived from an EMBL/GenBank/DDBJ whole genome shotgun (WGS) entry which is preliminary data.</text>
</comment>
<dbReference type="GO" id="GO:0017183">
    <property type="term" value="P:protein histidyl modification to diphthamide"/>
    <property type="evidence" value="ECO:0007669"/>
    <property type="project" value="TreeGrafter"/>
</dbReference>
<dbReference type="PIRSF" id="PIRSF039123">
    <property type="entry name" value="Diphthamide_synthase"/>
    <property type="match status" value="1"/>
</dbReference>
<dbReference type="EMBL" id="LMVN01000024">
    <property type="protein sequence ID" value="PAV06934.1"/>
    <property type="molecule type" value="Genomic_DNA"/>
</dbReference>
<organism evidence="2 4">
    <name type="scientific">Methanosphaera cuniculi</name>
    <dbReference type="NCBI Taxonomy" id="1077256"/>
    <lineage>
        <taxon>Archaea</taxon>
        <taxon>Methanobacteriati</taxon>
        <taxon>Methanobacteriota</taxon>
        <taxon>Methanomada group</taxon>
        <taxon>Methanobacteria</taxon>
        <taxon>Methanobacteriales</taxon>
        <taxon>Methanobacteriaceae</taxon>
        <taxon>Methanosphaera</taxon>
    </lineage>
</organism>
<keyword evidence="3" id="KW-0547">Nucleotide-binding</keyword>
<dbReference type="Pfam" id="PF01902">
    <property type="entry name" value="Diphthami_syn_2"/>
    <property type="match status" value="1"/>
</dbReference>
<evidence type="ECO:0000313" key="3">
    <source>
        <dbReference type="EMBL" id="PWL08701.1"/>
    </source>
</evidence>
<dbReference type="SUPFAM" id="SSF52402">
    <property type="entry name" value="Adenine nucleotide alpha hydrolases-like"/>
    <property type="match status" value="1"/>
</dbReference>
<dbReference type="EMBL" id="LWMS01000010">
    <property type="protein sequence ID" value="PWL08701.1"/>
    <property type="molecule type" value="Genomic_DNA"/>
</dbReference>
<dbReference type="PANTHER" id="PTHR12196:SF2">
    <property type="entry name" value="DIPHTHINE--AMMONIA LIGASE"/>
    <property type="match status" value="1"/>
</dbReference>
<dbReference type="PANTHER" id="PTHR12196">
    <property type="entry name" value="DOMAIN OF UNKNOWN FUNCTION 71 DUF71 -CONTAINING PROTEIN"/>
    <property type="match status" value="1"/>
</dbReference>
<protein>
    <submittedName>
        <fullName evidence="3">ATP-binding region</fullName>
    </submittedName>
</protein>
<dbReference type="NCBIfam" id="TIGR00289">
    <property type="entry name" value="TIGR00289 family protein"/>
    <property type="match status" value="1"/>
</dbReference>
<dbReference type="InterPro" id="IPR022427">
    <property type="entry name" value="MJ0570_ATP-bd"/>
</dbReference>
<reference evidence="3 5" key="1">
    <citation type="submission" date="2016-04" db="EMBL/GenBank/DDBJ databases">
        <title>Genome sequence of Methanosphaera cuniculi DSM 4103.</title>
        <authorList>
            <person name="Poehlein A."/>
            <person name="Seedorf H."/>
            <person name="Daniel R."/>
        </authorList>
    </citation>
    <scope>NUCLEOTIDE SEQUENCE [LARGE SCALE GENOMIC DNA]</scope>
    <source>
        <strain evidence="3 5">DSM 4103</strain>
    </source>
</reference>
<dbReference type="Proteomes" id="UP000217528">
    <property type="component" value="Unassembled WGS sequence"/>
</dbReference>
<dbReference type="InterPro" id="IPR014729">
    <property type="entry name" value="Rossmann-like_a/b/a_fold"/>
</dbReference>
<sequence length="232" mass="26467">MKAVILYSGGKDSTMAIYHAQKNNDEIYALLTMVSRNDQSYMFHVPAIDMVDYTAAAMELPVIEIATDGIKEEELDDLEGSLIRLKDKGIECVYTGAIESEYQRSRIEAICDRLDLECISPLWHRDPVEYMNEIIDLGFDVILTGVSAYGLDEKWLGRKITKESLDELIKLNEKYGIHVAFEGGEAETLVLDGPMYDRRVVIDEAERIFKCDSGIYDIKKVHLEEKYDYSLD</sequence>
<dbReference type="NCBIfam" id="TIGR03679">
    <property type="entry name" value="arCOG00187"/>
    <property type="match status" value="1"/>
</dbReference>
<evidence type="ECO:0000313" key="4">
    <source>
        <dbReference type="Proteomes" id="UP000217528"/>
    </source>
</evidence>
<evidence type="ECO:0000259" key="1">
    <source>
        <dbReference type="Pfam" id="PF01902"/>
    </source>
</evidence>
<reference evidence="2 4" key="2">
    <citation type="journal article" date="2017" name="BMC Genomics">
        <title>Genomic analysis of methanogenic archaea reveals a shift towards energy conservation.</title>
        <authorList>
            <person name="Gilmore S.P."/>
            <person name="Henske J.K."/>
            <person name="Sexton J.A."/>
            <person name="Solomon K.V."/>
            <person name="Seppala S."/>
            <person name="Yoo J.I."/>
            <person name="Huyett L.M."/>
            <person name="Pressman A."/>
            <person name="Cogan J.Z."/>
            <person name="Kivenson V."/>
            <person name="Peng X."/>
            <person name="Tan Y."/>
            <person name="Valentine D.L."/>
            <person name="O'Malley M.A."/>
        </authorList>
    </citation>
    <scope>NUCLEOTIDE SEQUENCE [LARGE SCALE GENOMIC DNA]</scope>
    <source>
        <strain evidence="2 4">1R-7</strain>
    </source>
</reference>
<dbReference type="AlphaFoldDB" id="A0A2A2HCF5"/>
<evidence type="ECO:0000313" key="5">
    <source>
        <dbReference type="Proteomes" id="UP000246004"/>
    </source>
</evidence>
<evidence type="ECO:0000313" key="2">
    <source>
        <dbReference type="EMBL" id="PAV06934.1"/>
    </source>
</evidence>
<dbReference type="Gene3D" id="3.90.1490.10">
    <property type="entry name" value="putative n-type atp pyrophosphatase, domain 2"/>
    <property type="match status" value="1"/>
</dbReference>
<dbReference type="GO" id="GO:0005524">
    <property type="term" value="F:ATP binding"/>
    <property type="evidence" value="ECO:0007669"/>
    <property type="project" value="UniProtKB-KW"/>
</dbReference>
<keyword evidence="4" id="KW-1185">Reference proteome</keyword>
<dbReference type="InterPro" id="IPR002761">
    <property type="entry name" value="Diphthami_syn_dom"/>
</dbReference>